<dbReference type="RefSeq" id="WP_264749909.1">
    <property type="nucleotide sequence ID" value="NZ_JAPDHW010000005.1"/>
</dbReference>
<dbReference type="InterPro" id="IPR024079">
    <property type="entry name" value="MetalloPept_cat_dom_sf"/>
</dbReference>
<dbReference type="Proteomes" id="UP001163731">
    <property type="component" value="Unassembled WGS sequence"/>
</dbReference>
<dbReference type="InterPro" id="IPR026444">
    <property type="entry name" value="Secre_tail"/>
</dbReference>
<dbReference type="Pfam" id="PF20009">
    <property type="entry name" value="GEVED"/>
    <property type="match status" value="1"/>
</dbReference>
<sequence length="974" mass="103570">MKKLITALFCSVIGGTALAQWTPTTINRGARIEPSSVPQHFKLDINQLRSQLANAQESGFNAKPVYISLPNLKGKLEKFAVYSFPVMVKELADQYQLGSYVGVGVDNPEKYLRFSISPKDFSSMVISNGSYEFIDAQNADKTIYGVHNKSTKDGKAFVCSTLESPTTVKQLDDLHKAGKVFTNQPTDFSKSSDKKYRTMRLALSVTGEYTAFHGGTVAGALTAMNNTMTRVNGIFEKDLALHLNIQNYPAIIYTDATTDPYTGNLNVQLQQTLTSVVGNDNYDIGHVFNAAGNNGNAGCIGCVCIAPTTPTATAKGSGFTQSTSPIGDTFDVDFVAHEMGHQLGGNHTFSHALEGSSTNVEPGSGSTIMGYAGITGTNTDVQPNSDAFFHKVSILQIQTNLNIKSCDTETSIANNPPVIAALPTYNIPKGTAFVLTASATDPENDPITYMWEQVDNASVTINRNNIGSTSTGASFRSFVPTTSPTRYFPKLESVLSGVLDNANNGWESVSKVARTTKFAVTVRDNNPVATQQQSQFAEQTIVVGNDGPFKVNTTYANVGVAFPIEWDVAGTTAAPYSVANVKIDYTIDNGTTWTVLVASTPNDGTESFTFPASMNGQTIKLRVSSIGNVFYAVGSIIVTQFSPCNGTAPLGVVASGITTSSANVTWTPVVGATYIVRYKKITDTAWLTVAVNTNTVSLPNLADNTAYEVQVAAICSGTTGSYSASTNFTTSVLPAYCTVASGIATDDYISNVTIANINSASGASAYTSFVANPSLQVNLTAGSPYTLNVTRAWLIGPGPYSAATSAWIDYNRNGVFEDSERVMTSTTSAVNPATATFTVPTTAVLGLGLRMRVGMLYTATANQFISGSCGLYTGFYGEFEDYNVIVNAALSTSESPGIKNSGIQIYPNPVSDVLNVTKVSDKATYKIYSAAGQLVSNGTINDGKINVTSLVKGAYVISIDDKGRESFNSKFIKK</sequence>
<organism evidence="4 5">
    <name type="scientific">Chryseobacterium kimseyorum</name>
    <dbReference type="NCBI Taxonomy" id="2984028"/>
    <lineage>
        <taxon>Bacteria</taxon>
        <taxon>Pseudomonadati</taxon>
        <taxon>Bacteroidota</taxon>
        <taxon>Flavobacteriia</taxon>
        <taxon>Flavobacteriales</taxon>
        <taxon>Weeksellaceae</taxon>
        <taxon>Chryseobacterium group</taxon>
        <taxon>Chryseobacterium</taxon>
    </lineage>
</organism>
<dbReference type="InterPro" id="IPR013783">
    <property type="entry name" value="Ig-like_fold"/>
</dbReference>
<feature type="chain" id="PRO_5046585863" evidence="2">
    <location>
        <begin position="20"/>
        <end position="974"/>
    </location>
</feature>
<dbReference type="Gene3D" id="2.60.40.10">
    <property type="entry name" value="Immunoglobulins"/>
    <property type="match status" value="2"/>
</dbReference>
<feature type="signal peptide" evidence="2">
    <location>
        <begin position="1"/>
        <end position="19"/>
    </location>
</feature>
<evidence type="ECO:0000256" key="2">
    <source>
        <dbReference type="SAM" id="SignalP"/>
    </source>
</evidence>
<dbReference type="InterPro" id="IPR045474">
    <property type="entry name" value="GEVED"/>
</dbReference>
<dbReference type="InterPro" id="IPR003961">
    <property type="entry name" value="FN3_dom"/>
</dbReference>
<dbReference type="SUPFAM" id="SSF49265">
    <property type="entry name" value="Fibronectin type III"/>
    <property type="match status" value="1"/>
</dbReference>
<dbReference type="Gene3D" id="3.40.390.10">
    <property type="entry name" value="Collagenase (Catalytic Domain)"/>
    <property type="match status" value="1"/>
</dbReference>
<evidence type="ECO:0000313" key="4">
    <source>
        <dbReference type="EMBL" id="MCW3168720.1"/>
    </source>
</evidence>
<dbReference type="NCBIfam" id="TIGR04183">
    <property type="entry name" value="Por_Secre_tail"/>
    <property type="match status" value="1"/>
</dbReference>
<dbReference type="InterPro" id="IPR036116">
    <property type="entry name" value="FN3_sf"/>
</dbReference>
<name>A0ABT3HY43_9FLAO</name>
<comment type="caution">
    <text evidence="4">The sequence shown here is derived from an EMBL/GenBank/DDBJ whole genome shotgun (WGS) entry which is preliminary data.</text>
</comment>
<protein>
    <submittedName>
        <fullName evidence="4">M12 family metallo-peptidase</fullName>
    </submittedName>
</protein>
<dbReference type="SUPFAM" id="SSF55486">
    <property type="entry name" value="Metalloproteases ('zincins'), catalytic domain"/>
    <property type="match status" value="1"/>
</dbReference>
<reference evidence="4" key="1">
    <citation type="submission" date="2022-10" db="EMBL/GenBank/DDBJ databases">
        <title>Chryseobacterium babae sp. nov. isolated from the gut of the beetle Oryctes rhinoceros, and Chryseobacterium kimseyorum sp. nov., isolated from a stick insect rearing cage.</title>
        <authorList>
            <person name="Shelomi M."/>
            <person name="Han C.-J."/>
            <person name="Chen W.-M."/>
            <person name="Chen H.-K."/>
            <person name="Liaw S.-J."/>
            <person name="Muhle E."/>
            <person name="Clermont D."/>
        </authorList>
    </citation>
    <scope>NUCLEOTIDE SEQUENCE</scope>
    <source>
        <strain evidence="4">09-1422</strain>
    </source>
</reference>
<feature type="domain" description="Fibronectin type-III" evidence="3">
    <location>
        <begin position="648"/>
        <end position="733"/>
    </location>
</feature>
<proteinExistence type="predicted"/>
<accession>A0ABT3HY43</accession>
<dbReference type="PROSITE" id="PS50853">
    <property type="entry name" value="FN3"/>
    <property type="match status" value="1"/>
</dbReference>
<dbReference type="EMBL" id="JAPDHW010000005">
    <property type="protein sequence ID" value="MCW3168720.1"/>
    <property type="molecule type" value="Genomic_DNA"/>
</dbReference>
<keyword evidence="1 2" id="KW-0732">Signal</keyword>
<dbReference type="Pfam" id="PF00041">
    <property type="entry name" value="fn3"/>
    <property type="match status" value="1"/>
</dbReference>
<gene>
    <name evidence="4" type="ORF">OMO38_09325</name>
</gene>
<dbReference type="CDD" id="cd00063">
    <property type="entry name" value="FN3"/>
    <property type="match status" value="1"/>
</dbReference>
<evidence type="ECO:0000256" key="1">
    <source>
        <dbReference type="ARBA" id="ARBA00022729"/>
    </source>
</evidence>
<dbReference type="Pfam" id="PF18962">
    <property type="entry name" value="Por_Secre_tail"/>
    <property type="match status" value="1"/>
</dbReference>
<evidence type="ECO:0000313" key="5">
    <source>
        <dbReference type="Proteomes" id="UP001163731"/>
    </source>
</evidence>
<evidence type="ECO:0000259" key="3">
    <source>
        <dbReference type="PROSITE" id="PS50853"/>
    </source>
</evidence>
<dbReference type="Pfam" id="PF13583">
    <property type="entry name" value="Reprolysin_4"/>
    <property type="match status" value="1"/>
</dbReference>
<keyword evidence="5" id="KW-1185">Reference proteome</keyword>
<dbReference type="SMART" id="SM00060">
    <property type="entry name" value="FN3"/>
    <property type="match status" value="1"/>
</dbReference>